<evidence type="ECO:0008006" key="3">
    <source>
        <dbReference type="Google" id="ProtNLM"/>
    </source>
</evidence>
<dbReference type="STRING" id="1121321.SAMN04488530_1093"/>
<name>A0A1M5N5F4_9FIRM</name>
<dbReference type="EMBL" id="FQWX01000009">
    <property type="protein sequence ID" value="SHG84399.1"/>
    <property type="molecule type" value="Genomic_DNA"/>
</dbReference>
<proteinExistence type="predicted"/>
<keyword evidence="2" id="KW-1185">Reference proteome</keyword>
<evidence type="ECO:0000313" key="1">
    <source>
        <dbReference type="EMBL" id="SHG84399.1"/>
    </source>
</evidence>
<reference evidence="2" key="1">
    <citation type="submission" date="2016-11" db="EMBL/GenBank/DDBJ databases">
        <authorList>
            <person name="Varghese N."/>
            <person name="Submissions S."/>
        </authorList>
    </citation>
    <scope>NUCLEOTIDE SEQUENCE [LARGE SCALE GENOMIC DNA]</scope>
    <source>
        <strain evidence="2">DSM 2635</strain>
    </source>
</reference>
<sequence length="276" mass="31058">MNKLLRKSDLLLIVILSTTLVLVGCVTNKREKIQQRVPLIKKEIKINEKNAKALNIGKPEDTSKDNGKLNTITKVENTSNFNTSNIYIHYDELDKNKNVIFKSKSFLDVTLSPGEVAYIDMSHQKYATSASVTGYQYRVGGKIVIVNLNKDTIEIKDKNIEVDDSKTYEALAISDVKQVNESNEGNAYTVKIKNLLPKELGNVVLKVAELNESGEYIMINHIPFYEVLKPSEEENIDIISSSEADKVEIVGYSYDNPDEKVKVSIDLKSNQVEINK</sequence>
<accession>A0A1M5N5F4</accession>
<dbReference type="OrthoDB" id="1756677at2"/>
<dbReference type="Proteomes" id="UP000243255">
    <property type="component" value="Unassembled WGS sequence"/>
</dbReference>
<evidence type="ECO:0000313" key="2">
    <source>
        <dbReference type="Proteomes" id="UP000243255"/>
    </source>
</evidence>
<dbReference type="RefSeq" id="WP_073125086.1">
    <property type="nucleotide sequence ID" value="NZ_BAABCH010000102.1"/>
</dbReference>
<dbReference type="AlphaFoldDB" id="A0A1M5N5F4"/>
<organism evidence="1 2">
    <name type="scientific">Asaccharospora irregularis DSM 2635</name>
    <dbReference type="NCBI Taxonomy" id="1121321"/>
    <lineage>
        <taxon>Bacteria</taxon>
        <taxon>Bacillati</taxon>
        <taxon>Bacillota</taxon>
        <taxon>Clostridia</taxon>
        <taxon>Peptostreptococcales</taxon>
        <taxon>Peptostreptococcaceae</taxon>
        <taxon>Asaccharospora</taxon>
    </lineage>
</organism>
<protein>
    <recommendedName>
        <fullName evidence="3">Lipoprotein</fullName>
    </recommendedName>
</protein>
<dbReference type="PROSITE" id="PS51257">
    <property type="entry name" value="PROKAR_LIPOPROTEIN"/>
    <property type="match status" value="1"/>
</dbReference>
<gene>
    <name evidence="1" type="ORF">SAMN04488530_1093</name>
</gene>